<dbReference type="Gene3D" id="1.10.1060.10">
    <property type="entry name" value="Alpha-helical ferredoxin"/>
    <property type="match status" value="1"/>
</dbReference>
<dbReference type="InterPro" id="IPR017900">
    <property type="entry name" value="4Fe4S_Fe_S_CS"/>
</dbReference>
<dbReference type="Proteomes" id="UP000198403">
    <property type="component" value="Unassembled WGS sequence"/>
</dbReference>
<dbReference type="EC" id="1.1.99.14" evidence="6"/>
<dbReference type="OrthoDB" id="9770306at2"/>
<feature type="domain" description="4Fe-4S ferredoxin-type" evidence="7">
    <location>
        <begin position="29"/>
        <end position="60"/>
    </location>
</feature>
<dbReference type="AlphaFoldDB" id="A0A239AGK6"/>
<evidence type="ECO:0000256" key="3">
    <source>
        <dbReference type="ARBA" id="ARBA00022737"/>
    </source>
</evidence>
<evidence type="ECO:0000256" key="1">
    <source>
        <dbReference type="ARBA" id="ARBA00022485"/>
    </source>
</evidence>
<dbReference type="InterPro" id="IPR017896">
    <property type="entry name" value="4Fe4S_Fe-S-bd"/>
</dbReference>
<keyword evidence="6" id="KW-0813">Transport</keyword>
<protein>
    <recommendedName>
        <fullName evidence="6">Glycolate oxidase iron-sulfur subunit</fullName>
        <ecNumber evidence="6">1.1.99.14</ecNumber>
    </recommendedName>
</protein>
<keyword evidence="1 6" id="KW-0004">4Fe-4S</keyword>
<comment type="catalytic activity">
    <reaction evidence="6">
        <text>(R)-lactate + A = pyruvate + AH2</text>
        <dbReference type="Rhea" id="RHEA:15089"/>
        <dbReference type="ChEBI" id="CHEBI:13193"/>
        <dbReference type="ChEBI" id="CHEBI:15361"/>
        <dbReference type="ChEBI" id="CHEBI:16004"/>
        <dbReference type="ChEBI" id="CHEBI:17499"/>
    </reaction>
</comment>
<dbReference type="GO" id="GO:0046872">
    <property type="term" value="F:metal ion binding"/>
    <property type="evidence" value="ECO:0007669"/>
    <property type="project" value="UniProtKB-UniRule"/>
</dbReference>
<dbReference type="InterPro" id="IPR004017">
    <property type="entry name" value="Cys_rich_dom"/>
</dbReference>
<feature type="domain" description="4Fe-4S ferredoxin-type" evidence="7">
    <location>
        <begin position="82"/>
        <end position="105"/>
    </location>
</feature>
<evidence type="ECO:0000256" key="5">
    <source>
        <dbReference type="ARBA" id="ARBA00023014"/>
    </source>
</evidence>
<dbReference type="EMBL" id="FZNO01000044">
    <property type="protein sequence ID" value="SNR94492.1"/>
    <property type="molecule type" value="Genomic_DNA"/>
</dbReference>
<dbReference type="GO" id="GO:0051539">
    <property type="term" value="F:4 iron, 4 sulfur cluster binding"/>
    <property type="evidence" value="ECO:0007669"/>
    <property type="project" value="UniProtKB-UniRule"/>
</dbReference>
<keyword evidence="9" id="KW-1185">Reference proteome</keyword>
<evidence type="ECO:0000256" key="2">
    <source>
        <dbReference type="ARBA" id="ARBA00022723"/>
    </source>
</evidence>
<comment type="catalytic activity">
    <reaction evidence="6">
        <text>glycolate + A = glyoxylate + AH2</text>
        <dbReference type="Rhea" id="RHEA:21264"/>
        <dbReference type="ChEBI" id="CHEBI:13193"/>
        <dbReference type="ChEBI" id="CHEBI:17499"/>
        <dbReference type="ChEBI" id="CHEBI:29805"/>
        <dbReference type="ChEBI" id="CHEBI:36655"/>
        <dbReference type="EC" id="1.1.99.14"/>
    </reaction>
</comment>
<evidence type="ECO:0000313" key="9">
    <source>
        <dbReference type="Proteomes" id="UP000198403"/>
    </source>
</evidence>
<keyword evidence="2 6" id="KW-0479">Metal-binding</keyword>
<reference evidence="8 9" key="1">
    <citation type="submission" date="2017-06" db="EMBL/GenBank/DDBJ databases">
        <authorList>
            <person name="Kim H.J."/>
            <person name="Triplett B.A."/>
        </authorList>
    </citation>
    <scope>NUCLEOTIDE SEQUENCE [LARGE SCALE GENOMIC DNA]</scope>
    <source>
        <strain evidence="8 9">DSM 44272</strain>
    </source>
</reference>
<dbReference type="SUPFAM" id="SSF54862">
    <property type="entry name" value="4Fe-4S ferredoxins"/>
    <property type="match status" value="1"/>
</dbReference>
<proteinExistence type="predicted"/>
<keyword evidence="4 6" id="KW-0408">Iron</keyword>
<dbReference type="GO" id="GO:0019154">
    <property type="term" value="F:glycolate dehydrogenase activity"/>
    <property type="evidence" value="ECO:0007669"/>
    <property type="project" value="UniProtKB-EC"/>
</dbReference>
<dbReference type="PANTHER" id="PTHR32479:SF17">
    <property type="entry name" value="GLYCOLATE OXIDASE IRON-SULFUR SUBUNIT"/>
    <property type="match status" value="1"/>
</dbReference>
<evidence type="ECO:0000256" key="6">
    <source>
        <dbReference type="PIRNR" id="PIRNR000139"/>
    </source>
</evidence>
<evidence type="ECO:0000313" key="8">
    <source>
        <dbReference type="EMBL" id="SNR94492.1"/>
    </source>
</evidence>
<dbReference type="Pfam" id="PF13183">
    <property type="entry name" value="Fer4_8"/>
    <property type="match status" value="1"/>
</dbReference>
<dbReference type="InterPro" id="IPR009051">
    <property type="entry name" value="Helical_ferredxn"/>
</dbReference>
<comment type="function">
    <text evidence="6">Component of a complex that catalyzes the oxidation of glycolate to glyoxylate.</text>
</comment>
<organism evidence="8 9">
    <name type="scientific">Blastococcus mobilis</name>
    <dbReference type="NCBI Taxonomy" id="1938746"/>
    <lineage>
        <taxon>Bacteria</taxon>
        <taxon>Bacillati</taxon>
        <taxon>Actinomycetota</taxon>
        <taxon>Actinomycetes</taxon>
        <taxon>Geodermatophilales</taxon>
        <taxon>Geodermatophilaceae</taxon>
        <taxon>Blastococcus</taxon>
    </lineage>
</organism>
<comment type="cofactor">
    <cofactor evidence="6">
        <name>[4Fe-4S] cluster</name>
        <dbReference type="ChEBI" id="CHEBI:49883"/>
    </cofactor>
    <text evidence="6">Binds 2 [4Fe-4S] clusters.</text>
</comment>
<keyword evidence="6" id="KW-0249">Electron transport</keyword>
<dbReference type="PIRSF" id="PIRSF000139">
    <property type="entry name" value="Glc_ox_4Fe-4S"/>
    <property type="match status" value="1"/>
</dbReference>
<gene>
    <name evidence="8" type="ORF">SAMN06272737_14410</name>
</gene>
<keyword evidence="5 6" id="KW-0411">Iron-sulfur</keyword>
<sequence>MTDISRDEDQRVSVQPVAIGNGAGVFDLHHPPSDELISDCVHCGFCLPTCPTYALWGEEMDSPRGRIYLMKLGKEGKVPLDDTYTQHFDMCLGCMACVTACPSGVQYDKLIEAVRPQLERNRRRSLTDRLFRGMIFALFPYPSRLRVAAVLGELYRRLGLRSLLHRTGLVSLLPRRLQAVEALMPPAKLRHLATRTPAVTLAVGTTRRRVGFLTGCVQRVFFADVNQATVRVLTAEGCEVVAPPTQRCCGALSEHAGREPEALDRARGLIDAFAEVEVDTIVANVAGCGSTLKEYGRLLRDDPDYADRAAAFSAKVQDVSELLAELGPVAERHPIEARLAYHDACHLGHAQGVRSQPRDVLRTIPGLQVTDIPEAEICCGSAGIYNLVHPEPAEELGRRKVDNVLSVKPDALATANPGCLLQIRRYWPGELPMFHPVELLDASIRGVDPIAAATARSGRPRLDARTAEPGSF</sequence>
<dbReference type="InterPro" id="IPR012257">
    <property type="entry name" value="Glc_ox_4Fe-4S"/>
</dbReference>
<evidence type="ECO:0000256" key="4">
    <source>
        <dbReference type="ARBA" id="ARBA00023004"/>
    </source>
</evidence>
<dbReference type="RefSeq" id="WP_089338912.1">
    <property type="nucleotide sequence ID" value="NZ_FZNO01000044.1"/>
</dbReference>
<dbReference type="Pfam" id="PF02754">
    <property type="entry name" value="CCG"/>
    <property type="match status" value="2"/>
</dbReference>
<name>A0A239AGK6_9ACTN</name>
<keyword evidence="3" id="KW-0677">Repeat</keyword>
<evidence type="ECO:0000259" key="7">
    <source>
        <dbReference type="PROSITE" id="PS51379"/>
    </source>
</evidence>
<accession>A0A239AGK6</accession>
<dbReference type="PROSITE" id="PS00198">
    <property type="entry name" value="4FE4S_FER_1"/>
    <property type="match status" value="1"/>
</dbReference>
<dbReference type="PANTHER" id="PTHR32479">
    <property type="entry name" value="GLYCOLATE OXIDASE IRON-SULFUR SUBUNIT"/>
    <property type="match status" value="1"/>
</dbReference>
<dbReference type="PROSITE" id="PS51379">
    <property type="entry name" value="4FE4S_FER_2"/>
    <property type="match status" value="2"/>
</dbReference>